<reference evidence="14" key="1">
    <citation type="submission" date="2014-07" db="EMBL/GenBank/DDBJ databases">
        <authorList>
            <person name="Martin A.A"/>
            <person name="De Silva N."/>
        </authorList>
    </citation>
    <scope>NUCLEOTIDE SEQUENCE</scope>
</reference>
<keyword evidence="6" id="KW-0068">Autocatalytic cleavage</keyword>
<evidence type="ECO:0000256" key="4">
    <source>
        <dbReference type="ARBA" id="ARBA00013472"/>
    </source>
</evidence>
<dbReference type="GO" id="GO:0000973">
    <property type="term" value="P:post-transcriptional tethering of RNA polymerase II gene DNA at nuclear periphery"/>
    <property type="evidence" value="ECO:0007669"/>
    <property type="project" value="TreeGrafter"/>
</dbReference>
<dbReference type="InterPro" id="IPR021967">
    <property type="entry name" value="Nup98_C"/>
</dbReference>
<evidence type="ECO:0000256" key="11">
    <source>
        <dbReference type="ARBA" id="ARBA00023242"/>
    </source>
</evidence>
<dbReference type="Proteomes" id="UP000035680">
    <property type="component" value="Unassembled WGS sequence"/>
</dbReference>
<sequence length="1443" mass="155494">MFGRSAFGSSNNSTSPFGNNQGFGSNQNKSAFGSPTNNTTSSFFGQQNKPQSLFGSSNSGSLFGSSNTGGGGFGTTNTSGSIFGSTNQSTTSGGIFGSSNTNAGSSIFGSNASKPSGGLFSSGFGSNTSTPAVVGTTIKFEPVITSDTMMRNGKNENTQVKLMCITIMKQYESKCLEELRVEDYLANRKGPQAGSTTGFFGSTTSNTGGGLFGSTTATNTSNNIFGSSTQQKPSLFGSTTQSSTSVFGSNNQSTSGGLFGNNQATTANTSGGLFGSQPASTGLFGTPNTSVPSAFGSSTTTSGGLFGSKPASTGFGTTTNSGTSLFGSPATSTAGFGTNTGTSTFGFGTTSTTQQPSTGFAFGNTNTTTNATSSIFGSKPAGTTTGFGSAAATTTPFGSTAPAANSGSIFGNTTASKPLFGSTTSTTGGGLFGQTQTQSTSLFGSTQSTQPATGFGTQQVSSTTAQAPVSTQVVHQPIIIGSDVNQTAIQHALIDAQIAASPYGCSPLLKLSYEKKENKGKDDIHITSPFSKQRQMKFLASKTVDPAGTISLAPVNKTLAAPSTPKLNNSSVGGLQYKSFYSPKNTNDSLIYKDKSFSRVNPLANASAMSGTGELNTSAASGNVSSIANHSLLNKSTNPKNSGMKQIDPVVMATLLKSTPGRVKIVDNNCETPNAKSTGGIVKRGPLSHSTPHDKNRILEKETEKDNCEDASSIIATSNISTECLEKSGSNTDSEAPGGIQVFSGHYYLRPSIEEMSKLVENGKVHLKKGLLISRQGYGSVYWPGPFDLSNIVIDDVVIFKRREVTVYPDDENKPPLGEGLNRPAEISLECVWPVDPDTKEYIQDIDRLEEINFRDRLERISLKNDSIFLDYKPSTGTWSFKVKHFSKYGFDDADENEAPMDSAVMHQQQQQKKAFKKDAKIALTPLGKSISDTTMEDISSIQMVTDNSSLCYDVDNMDDIQFVTSEQSFINFRNPELYDIPPAEDECNILKKKMKMDDIFNMSASLVGVGTSFIDKRLERSVNISLPITKKAVELKIREPVNEIPFISSGSYFKDIENVFIDLNVFNARKCSSSLNNNFIFLRKDKFNVEPIYIVSEATLESQCELSKKLLDVTRNFIEMESIMETDGELTHEISKTSKLLLEYIGILNDNKCVVSAEEISIYKFIYSFFSSSNTTENLMLEGLLNWVAEEATALNGSDISESSGYKLIFEYICVGNIDKAYDEAIKMNDFELASSIADHGMSDDLQCQGEIILGIWDKSNNSADQDEYLFKIYMILGNVYEYKLSNNKTIRWDTGLHWKVALGIVLLFMSSHKNNIKEVVKEFLENTSCHIDDGDIIMSIIKLCCGLEDNGTSVAKALLTFSNYEDYRLCWHVMNVLVSLMGDKIDGTSMNTIHLYYAEQLFHSACYNDAFFVLEHLSNNDLKKIHVNNYKHRMPNHLSTI</sequence>
<feature type="region of interest" description="Disordered" evidence="12">
    <location>
        <begin position="1"/>
        <end position="60"/>
    </location>
</feature>
<evidence type="ECO:0000256" key="12">
    <source>
        <dbReference type="SAM" id="MobiDB-lite"/>
    </source>
</evidence>
<dbReference type="InterPro" id="IPR037665">
    <property type="entry name" value="Nucleoporin_S59-like"/>
</dbReference>
<feature type="compositionally biased region" description="Polar residues" evidence="12">
    <location>
        <begin position="451"/>
        <end position="461"/>
    </location>
</feature>
<evidence type="ECO:0000256" key="1">
    <source>
        <dbReference type="ARBA" id="ARBA00004567"/>
    </source>
</evidence>
<dbReference type="Pfam" id="PF13634">
    <property type="entry name" value="Nucleoporin_FG"/>
    <property type="match status" value="3"/>
</dbReference>
<evidence type="ECO:0000256" key="8">
    <source>
        <dbReference type="ARBA" id="ARBA00022927"/>
    </source>
</evidence>
<accession>A0A0K0EYB1</accession>
<organism evidence="14 15">
    <name type="scientific">Strongyloides venezuelensis</name>
    <name type="common">Threadworm</name>
    <dbReference type="NCBI Taxonomy" id="75913"/>
    <lineage>
        <taxon>Eukaryota</taxon>
        <taxon>Metazoa</taxon>
        <taxon>Ecdysozoa</taxon>
        <taxon>Nematoda</taxon>
        <taxon>Chromadorea</taxon>
        <taxon>Rhabditida</taxon>
        <taxon>Tylenchina</taxon>
        <taxon>Panagrolaimomorpha</taxon>
        <taxon>Strongyloidoidea</taxon>
        <taxon>Strongyloididae</taxon>
        <taxon>Strongyloides</taxon>
    </lineage>
</organism>
<evidence type="ECO:0000256" key="6">
    <source>
        <dbReference type="ARBA" id="ARBA00022813"/>
    </source>
</evidence>
<feature type="compositionally biased region" description="Low complexity" evidence="12">
    <location>
        <begin position="433"/>
        <end position="450"/>
    </location>
</feature>
<dbReference type="GO" id="GO:0008139">
    <property type="term" value="F:nuclear localization sequence binding"/>
    <property type="evidence" value="ECO:0007669"/>
    <property type="project" value="TreeGrafter"/>
</dbReference>
<dbReference type="Gene3D" id="1.25.40.690">
    <property type="match status" value="1"/>
</dbReference>
<keyword evidence="8" id="KW-0653">Protein transport</keyword>
<dbReference type="GO" id="GO:0044614">
    <property type="term" value="C:nuclear pore cytoplasmic filaments"/>
    <property type="evidence" value="ECO:0007669"/>
    <property type="project" value="TreeGrafter"/>
</dbReference>
<comment type="similarity">
    <text evidence="3">Belongs to the nucleoporin GLFG family.</text>
</comment>
<dbReference type="GO" id="GO:0051028">
    <property type="term" value="P:mRNA transport"/>
    <property type="evidence" value="ECO:0007669"/>
    <property type="project" value="UniProtKB-KW"/>
</dbReference>
<dbReference type="InterPro" id="IPR036903">
    <property type="entry name" value="Nup98_auto-Pept-S59_dom_sf"/>
</dbReference>
<dbReference type="InterPro" id="IPR025574">
    <property type="entry name" value="Nucleoporin_FG_rpt"/>
</dbReference>
<keyword evidence="14" id="KW-1185">Reference proteome</keyword>
<comment type="subcellular location">
    <subcellularLocation>
        <location evidence="2">Nucleus membrane</location>
        <topology evidence="2">Peripheral membrane protein</topology>
        <orientation evidence="2">Nucleoplasmic side</orientation>
    </subcellularLocation>
    <subcellularLocation>
        <location evidence="1">Nucleus</location>
        <location evidence="1">Nuclear pore complex</location>
    </subcellularLocation>
</comment>
<dbReference type="GO" id="GO:0017056">
    <property type="term" value="F:structural constituent of nuclear pore"/>
    <property type="evidence" value="ECO:0007669"/>
    <property type="project" value="InterPro"/>
</dbReference>
<evidence type="ECO:0000313" key="14">
    <source>
        <dbReference type="Proteomes" id="UP000035680"/>
    </source>
</evidence>
<dbReference type="PANTHER" id="PTHR23198:SF6">
    <property type="entry name" value="NUCLEAR PORE COMPLEX PROTEIN NUP98-NUP96"/>
    <property type="match status" value="1"/>
</dbReference>
<keyword evidence="7" id="KW-0509">mRNA transport</keyword>
<evidence type="ECO:0000256" key="5">
    <source>
        <dbReference type="ARBA" id="ARBA00022448"/>
    </source>
</evidence>
<keyword evidence="9" id="KW-0811">Translocation</keyword>
<dbReference type="Pfam" id="PF21240">
    <property type="entry name" value="Nup98_GLEBS"/>
    <property type="match status" value="1"/>
</dbReference>
<feature type="compositionally biased region" description="Polar residues" evidence="12">
    <location>
        <begin position="29"/>
        <end position="51"/>
    </location>
</feature>
<dbReference type="Pfam" id="PF04096">
    <property type="entry name" value="Nucleoporin2"/>
    <property type="match status" value="1"/>
</dbReference>
<dbReference type="GO" id="GO:0006606">
    <property type="term" value="P:protein import into nucleus"/>
    <property type="evidence" value="ECO:0007669"/>
    <property type="project" value="TreeGrafter"/>
</dbReference>
<feature type="compositionally biased region" description="Low complexity" evidence="12">
    <location>
        <begin position="17"/>
        <end position="28"/>
    </location>
</feature>
<evidence type="ECO:0000259" key="13">
    <source>
        <dbReference type="PROSITE" id="PS51434"/>
    </source>
</evidence>
<dbReference type="Gene3D" id="3.30.1610.10">
    <property type="entry name" value="Peptidase S59, nucleoporin"/>
    <property type="match status" value="1"/>
</dbReference>
<dbReference type="GO" id="GO:0003723">
    <property type="term" value="F:RNA binding"/>
    <property type="evidence" value="ECO:0007669"/>
    <property type="project" value="TreeGrafter"/>
</dbReference>
<dbReference type="GO" id="GO:0006405">
    <property type="term" value="P:RNA export from nucleus"/>
    <property type="evidence" value="ECO:0007669"/>
    <property type="project" value="TreeGrafter"/>
</dbReference>
<dbReference type="Pfam" id="PF12110">
    <property type="entry name" value="Nup96"/>
    <property type="match status" value="1"/>
</dbReference>
<proteinExistence type="inferred from homology"/>
<keyword evidence="10" id="KW-0906">Nuclear pore complex</keyword>
<feature type="compositionally biased region" description="Polar residues" evidence="12">
    <location>
        <begin position="7"/>
        <end position="16"/>
    </location>
</feature>
<feature type="region of interest" description="Disordered" evidence="12">
    <location>
        <begin position="426"/>
        <end position="461"/>
    </location>
</feature>
<feature type="region of interest" description="Disordered" evidence="12">
    <location>
        <begin position="226"/>
        <end position="264"/>
    </location>
</feature>
<dbReference type="GO" id="GO:0031965">
    <property type="term" value="C:nuclear membrane"/>
    <property type="evidence" value="ECO:0007669"/>
    <property type="project" value="UniProtKB-SubCell"/>
</dbReference>
<keyword evidence="11" id="KW-0539">Nucleus</keyword>
<dbReference type="WBParaSite" id="SVE_0151900.1">
    <property type="protein sequence ID" value="SVE_0151900.1"/>
    <property type="gene ID" value="SVE_0151900"/>
</dbReference>
<evidence type="ECO:0000256" key="3">
    <source>
        <dbReference type="ARBA" id="ARBA00008926"/>
    </source>
</evidence>
<reference evidence="15" key="2">
    <citation type="submission" date="2015-08" db="UniProtKB">
        <authorList>
            <consortium name="WormBaseParasite"/>
        </authorList>
    </citation>
    <scope>IDENTIFICATION</scope>
</reference>
<keyword evidence="5" id="KW-0813">Transport</keyword>
<dbReference type="PROSITE" id="PS51434">
    <property type="entry name" value="NUP_C"/>
    <property type="match status" value="1"/>
</dbReference>
<dbReference type="GO" id="GO:0034398">
    <property type="term" value="P:telomere tethering at nuclear periphery"/>
    <property type="evidence" value="ECO:0007669"/>
    <property type="project" value="TreeGrafter"/>
</dbReference>
<feature type="domain" description="Peptidase S59" evidence="13">
    <location>
        <begin position="744"/>
        <end position="886"/>
    </location>
</feature>
<dbReference type="PANTHER" id="PTHR23198">
    <property type="entry name" value="NUCLEOPORIN"/>
    <property type="match status" value="1"/>
</dbReference>
<evidence type="ECO:0000256" key="7">
    <source>
        <dbReference type="ARBA" id="ARBA00022816"/>
    </source>
</evidence>
<protein>
    <recommendedName>
        <fullName evidence="4">Nuclear pore complex protein Nup98-Nup96</fullName>
    </recommendedName>
</protein>
<dbReference type="Gene3D" id="1.10.10.2360">
    <property type="match status" value="1"/>
</dbReference>
<evidence type="ECO:0000313" key="15">
    <source>
        <dbReference type="WBParaSite" id="SVE_0151900.1"/>
    </source>
</evidence>
<name>A0A0K0EYB1_STRVS</name>
<dbReference type="SUPFAM" id="SSF82215">
    <property type="entry name" value="C-terminal autoproteolytic domain of nucleoporin nup98"/>
    <property type="match status" value="1"/>
</dbReference>
<evidence type="ECO:0000256" key="10">
    <source>
        <dbReference type="ARBA" id="ARBA00023132"/>
    </source>
</evidence>
<dbReference type="InterPro" id="IPR007230">
    <property type="entry name" value="Nup98_auto-Pept-S59_dom"/>
</dbReference>
<dbReference type="STRING" id="75913.A0A0K0EYB1"/>
<evidence type="ECO:0000256" key="2">
    <source>
        <dbReference type="ARBA" id="ARBA00004620"/>
    </source>
</evidence>
<dbReference type="FunFam" id="1.10.10.2360:FF:000001">
    <property type="entry name" value="Nuclear pore complex protein Nup98-Nup96"/>
    <property type="match status" value="1"/>
</dbReference>
<evidence type="ECO:0000256" key="9">
    <source>
        <dbReference type="ARBA" id="ARBA00023010"/>
    </source>
</evidence>